<keyword evidence="9" id="KW-1185">Reference proteome</keyword>
<keyword evidence="2" id="KW-0963">Cytoplasm</keyword>
<dbReference type="RefSeq" id="XP_029224584.1">
    <property type="nucleotide sequence ID" value="XM_029375303.1"/>
</dbReference>
<comment type="caution">
    <text evidence="8">The sequence shown here is derived from an EMBL/GenBank/DDBJ whole genome shotgun (WGS) entry which is preliminary data.</text>
</comment>
<dbReference type="Pfam" id="PF18101">
    <property type="entry name" value="Pan3_CK"/>
    <property type="match status" value="1"/>
</dbReference>
<protein>
    <submittedName>
        <fullName evidence="8">Pab1p-dependent poly(A) ribonuclease subunit</fullName>
        <ecNumber evidence="8">2.7.-.-</ecNumber>
    </submittedName>
</protein>
<dbReference type="PANTHER" id="PTHR12272:SF11">
    <property type="entry name" value="PAN2-PAN3 DEADENYLATION COMPLEX SUBUNIT PAN3"/>
    <property type="match status" value="1"/>
</dbReference>
<keyword evidence="3" id="KW-0507">mRNA processing</keyword>
<comment type="subcellular location">
    <subcellularLocation>
        <location evidence="1">Cytoplasm</location>
    </subcellularLocation>
</comment>
<reference evidence="8 9" key="1">
    <citation type="journal article" date="2018" name="BMC Genomics">
        <title>Genomic comparison of Trypanosoma conorhini and Trypanosoma rangeli to Trypanosoma cruzi strains of high and low virulence.</title>
        <authorList>
            <person name="Bradwell K.R."/>
            <person name="Koparde V.N."/>
            <person name="Matveyev A.V."/>
            <person name="Serrano M.G."/>
            <person name="Alves J.M."/>
            <person name="Parikh H."/>
            <person name="Huang B."/>
            <person name="Lee V."/>
            <person name="Espinosa-Alvarez O."/>
            <person name="Ortiz P.A."/>
            <person name="Costa-Martins A.G."/>
            <person name="Teixeira M.M."/>
            <person name="Buck G.A."/>
        </authorList>
    </citation>
    <scope>NUCLEOTIDE SEQUENCE [LARGE SCALE GENOMIC DNA]</scope>
    <source>
        <strain evidence="8 9">025E</strain>
    </source>
</reference>
<evidence type="ECO:0000313" key="8">
    <source>
        <dbReference type="EMBL" id="RNF02080.1"/>
    </source>
</evidence>
<evidence type="ECO:0000259" key="7">
    <source>
        <dbReference type="Pfam" id="PF18101"/>
    </source>
</evidence>
<sequence>MDSKGRGGKGNFIGRGNVVLGGAGANSNHPPYGRRHVSSAGGALTNAFVASPVSLYNTPQTLDPFCQHLSDPFPSTPYTPVGHLFMSAAVRNARPNASLLMQSTMPNITPVTSPKFAHYTTIYNLENSPAPSLMNSKLTTQMYQTTARYTGKDIALRRLVMASATAEECSAVNERFRHYRHPNLVPLTGVICTDEFVMGSNDIIMEYKFISGAKSLHEEFFLNGRATEGLLWSFACQMVGLLRAFHETSVPLRGLHWSKILYASVTGRFYFSGIGLADLAEMGSTNPSTAVMMKQDIQALGIMLLQLSTCNLAARLDDISNQPMSGFSKTFWTLVKACLDGVSEIRELCCALGERMSMEVAHQEGHADYLIAQCAKEVHNGRLMRLMVKLNFVLESLHDVPENSTEAHNRYALRLFSQYVFNQVDEHHRVRIDWGHVFHSLNKLDCGSEELVQLIGNDDGDTILVISYRDLRASLESAFEQLQLPANDADMQTFSVTVGAAPVTLQ</sequence>
<dbReference type="Gene3D" id="1.10.287.3700">
    <property type="match status" value="1"/>
</dbReference>
<keyword evidence="6" id="KW-0175">Coiled coil</keyword>
<dbReference type="GO" id="GO:0031251">
    <property type="term" value="C:PAN complex"/>
    <property type="evidence" value="ECO:0007669"/>
    <property type="project" value="InterPro"/>
</dbReference>
<dbReference type="FunFam" id="1.10.287.3700:FF:000003">
    <property type="entry name" value="Pab1p-dependent poly(A) ribonuclease subunit, putative"/>
    <property type="match status" value="1"/>
</dbReference>
<accession>A0A422N9E1</accession>
<dbReference type="GeneID" id="40322065"/>
<evidence type="ECO:0000256" key="4">
    <source>
        <dbReference type="ARBA" id="ARBA00022741"/>
    </source>
</evidence>
<dbReference type="Gene3D" id="1.20.5.5160">
    <property type="match status" value="1"/>
</dbReference>
<dbReference type="InterPro" id="IPR041332">
    <property type="entry name" value="Pan3_CK"/>
</dbReference>
<dbReference type="OrthoDB" id="204958at2759"/>
<dbReference type="PANTHER" id="PTHR12272">
    <property type="entry name" value="DEADENYLATION COMPLEX SUBUNIT PAN3"/>
    <property type="match status" value="1"/>
</dbReference>
<feature type="domain" description="Pan3 C-terminal knob" evidence="7">
    <location>
        <begin position="345"/>
        <end position="482"/>
    </location>
</feature>
<dbReference type="EC" id="2.7.-.-" evidence="8"/>
<keyword evidence="4" id="KW-0547">Nucleotide-binding</keyword>
<dbReference type="Proteomes" id="UP000284403">
    <property type="component" value="Unassembled WGS sequence"/>
</dbReference>
<dbReference type="AlphaFoldDB" id="A0A422N9E1"/>
<keyword evidence="8" id="KW-0808">Transferase</keyword>
<keyword evidence="5" id="KW-0067">ATP-binding</keyword>
<dbReference type="GO" id="GO:0000289">
    <property type="term" value="P:nuclear-transcribed mRNA poly(A) tail shortening"/>
    <property type="evidence" value="ECO:0007669"/>
    <property type="project" value="InterPro"/>
</dbReference>
<gene>
    <name evidence="8" type="ORF">Tco025E_08454</name>
</gene>
<dbReference type="GO" id="GO:0008143">
    <property type="term" value="F:poly(A) binding"/>
    <property type="evidence" value="ECO:0007669"/>
    <property type="project" value="TreeGrafter"/>
</dbReference>
<dbReference type="InterPro" id="IPR030844">
    <property type="entry name" value="PAN3"/>
</dbReference>
<dbReference type="GO" id="GO:0005524">
    <property type="term" value="F:ATP binding"/>
    <property type="evidence" value="ECO:0007669"/>
    <property type="project" value="UniProtKB-KW"/>
</dbReference>
<evidence type="ECO:0000256" key="1">
    <source>
        <dbReference type="ARBA" id="ARBA00004496"/>
    </source>
</evidence>
<evidence type="ECO:0000313" key="9">
    <source>
        <dbReference type="Proteomes" id="UP000284403"/>
    </source>
</evidence>
<dbReference type="GO" id="GO:0016740">
    <property type="term" value="F:transferase activity"/>
    <property type="evidence" value="ECO:0007669"/>
    <property type="project" value="UniProtKB-KW"/>
</dbReference>
<dbReference type="GO" id="GO:0006397">
    <property type="term" value="P:mRNA processing"/>
    <property type="evidence" value="ECO:0007669"/>
    <property type="project" value="UniProtKB-KW"/>
</dbReference>
<evidence type="ECO:0000256" key="6">
    <source>
        <dbReference type="ARBA" id="ARBA00023054"/>
    </source>
</evidence>
<dbReference type="EMBL" id="MKKU01000790">
    <property type="protein sequence ID" value="RNF02080.1"/>
    <property type="molecule type" value="Genomic_DNA"/>
</dbReference>
<proteinExistence type="predicted"/>
<evidence type="ECO:0000256" key="5">
    <source>
        <dbReference type="ARBA" id="ARBA00022840"/>
    </source>
</evidence>
<name>A0A422N9E1_9TRYP</name>
<evidence type="ECO:0000256" key="3">
    <source>
        <dbReference type="ARBA" id="ARBA00022664"/>
    </source>
</evidence>
<dbReference type="Gene3D" id="1.10.510.10">
    <property type="entry name" value="Transferase(Phosphotransferase) domain 1"/>
    <property type="match status" value="1"/>
</dbReference>
<evidence type="ECO:0000256" key="2">
    <source>
        <dbReference type="ARBA" id="ARBA00022490"/>
    </source>
</evidence>
<dbReference type="GO" id="GO:0000932">
    <property type="term" value="C:P-body"/>
    <property type="evidence" value="ECO:0007669"/>
    <property type="project" value="TreeGrafter"/>
</dbReference>
<dbReference type="SUPFAM" id="SSF56112">
    <property type="entry name" value="Protein kinase-like (PK-like)"/>
    <property type="match status" value="1"/>
</dbReference>
<organism evidence="8 9">
    <name type="scientific">Trypanosoma conorhini</name>
    <dbReference type="NCBI Taxonomy" id="83891"/>
    <lineage>
        <taxon>Eukaryota</taxon>
        <taxon>Discoba</taxon>
        <taxon>Euglenozoa</taxon>
        <taxon>Kinetoplastea</taxon>
        <taxon>Metakinetoplastina</taxon>
        <taxon>Trypanosomatida</taxon>
        <taxon>Trypanosomatidae</taxon>
        <taxon>Trypanosoma</taxon>
    </lineage>
</organism>
<dbReference type="InterPro" id="IPR011009">
    <property type="entry name" value="Kinase-like_dom_sf"/>
</dbReference>